<dbReference type="OrthoDB" id="9853129at2"/>
<dbReference type="Proteomes" id="UP000245634">
    <property type="component" value="Unassembled WGS sequence"/>
</dbReference>
<dbReference type="EMBL" id="QGGL01000012">
    <property type="protein sequence ID" value="PWK10283.1"/>
    <property type="molecule type" value="Genomic_DNA"/>
</dbReference>
<evidence type="ECO:0000313" key="1">
    <source>
        <dbReference type="EMBL" id="PWK10283.1"/>
    </source>
</evidence>
<protein>
    <submittedName>
        <fullName evidence="1">Uncharacterized protein</fullName>
    </submittedName>
</protein>
<comment type="caution">
    <text evidence="1">The sequence shown here is derived from an EMBL/GenBank/DDBJ whole genome shotgun (WGS) entry which is preliminary data.</text>
</comment>
<name>A0A316D6I7_9BACL</name>
<accession>A0A316D6I7</accession>
<dbReference type="AlphaFoldDB" id="A0A316D6I7"/>
<dbReference type="RefSeq" id="WP_109690016.1">
    <property type="nucleotide sequence ID" value="NZ_QGGL01000012.1"/>
</dbReference>
<keyword evidence="2" id="KW-1185">Reference proteome</keyword>
<sequence>MFVTNALAIGMSLACIGLYQELATHRRWSRPSKWWGSVMLGLATFAGVTLIADQVSPVALIATCSCAILALSIHGQHPVDVEDTYEATVEKLVSVIEETPHTEELAFEEIEIEEEPAAEPVEIEVAEVLAVRIEEPVLEADVPVVDEPVEAVVVSAEWLNEVIAEGYVAKGMGDFAGAVDAFERAVRSCTDTGLSDMLNEELSDCYRNLPEWKQGA</sequence>
<reference evidence="1 2" key="1">
    <citation type="submission" date="2018-05" db="EMBL/GenBank/DDBJ databases">
        <title>Genomic Encyclopedia of Type Strains, Phase IV (KMG-IV): sequencing the most valuable type-strain genomes for metagenomic binning, comparative biology and taxonomic classification.</title>
        <authorList>
            <person name="Goeker M."/>
        </authorList>
    </citation>
    <scope>NUCLEOTIDE SEQUENCE [LARGE SCALE GENOMIC DNA]</scope>
    <source>
        <strain evidence="1 2">DSM 18773</strain>
    </source>
</reference>
<evidence type="ECO:0000313" key="2">
    <source>
        <dbReference type="Proteomes" id="UP000245634"/>
    </source>
</evidence>
<proteinExistence type="predicted"/>
<gene>
    <name evidence="1" type="ORF">C7459_112104</name>
</gene>
<organism evidence="1 2">
    <name type="scientific">Tumebacillus permanentifrigoris</name>
    <dbReference type="NCBI Taxonomy" id="378543"/>
    <lineage>
        <taxon>Bacteria</taxon>
        <taxon>Bacillati</taxon>
        <taxon>Bacillota</taxon>
        <taxon>Bacilli</taxon>
        <taxon>Bacillales</taxon>
        <taxon>Alicyclobacillaceae</taxon>
        <taxon>Tumebacillus</taxon>
    </lineage>
</organism>